<gene>
    <name evidence="1" type="ORF">CY0110_21280</name>
</gene>
<dbReference type="Gene3D" id="3.40.1260.10">
    <property type="entry name" value="DsrEFH-like"/>
    <property type="match status" value="1"/>
</dbReference>
<reference evidence="1 2" key="1">
    <citation type="submission" date="2007-03" db="EMBL/GenBank/DDBJ databases">
        <authorList>
            <person name="Stal L."/>
            <person name="Ferriera S."/>
            <person name="Johnson J."/>
            <person name="Kravitz S."/>
            <person name="Beeson K."/>
            <person name="Sutton G."/>
            <person name="Rogers Y.-H."/>
            <person name="Friedman R."/>
            <person name="Frazier M."/>
            <person name="Venter J.C."/>
        </authorList>
    </citation>
    <scope>NUCLEOTIDE SEQUENCE [LARGE SCALE GENOMIC DNA]</scope>
    <source>
        <strain evidence="1 2">CCY0110</strain>
    </source>
</reference>
<organism evidence="1 2">
    <name type="scientific">Crocosphaera chwakensis CCY0110</name>
    <dbReference type="NCBI Taxonomy" id="391612"/>
    <lineage>
        <taxon>Bacteria</taxon>
        <taxon>Bacillati</taxon>
        <taxon>Cyanobacteriota</taxon>
        <taxon>Cyanophyceae</taxon>
        <taxon>Oscillatoriophycideae</taxon>
        <taxon>Chroococcales</taxon>
        <taxon>Aphanothecaceae</taxon>
        <taxon>Crocosphaera</taxon>
        <taxon>Crocosphaera chwakensis</taxon>
    </lineage>
</organism>
<dbReference type="Proteomes" id="UP000003781">
    <property type="component" value="Unassembled WGS sequence"/>
</dbReference>
<keyword evidence="2" id="KW-1185">Reference proteome</keyword>
<dbReference type="RefSeq" id="WP_008275967.1">
    <property type="nucleotide sequence ID" value="NZ_AAXW01000018.1"/>
</dbReference>
<comment type="caution">
    <text evidence="1">The sequence shown here is derived from an EMBL/GenBank/DDBJ whole genome shotgun (WGS) entry which is preliminary data.</text>
</comment>
<proteinExistence type="predicted"/>
<dbReference type="SUPFAM" id="SSF75169">
    <property type="entry name" value="DsrEFH-like"/>
    <property type="match status" value="1"/>
</dbReference>
<dbReference type="OrthoDB" id="9006161at2"/>
<protein>
    <submittedName>
        <fullName evidence="1">DsrE/DsrF family oxidoreductase family protein</fullName>
    </submittedName>
</protein>
<dbReference type="eggNOG" id="COG1553">
    <property type="taxonomic scope" value="Bacteria"/>
</dbReference>
<accession>A3IRG0</accession>
<evidence type="ECO:0000313" key="2">
    <source>
        <dbReference type="Proteomes" id="UP000003781"/>
    </source>
</evidence>
<dbReference type="InterPro" id="IPR027396">
    <property type="entry name" value="DsrEFH-like"/>
</dbReference>
<sequence>MAKYFLIESQSPFDYPEVNNNYNLASDLADAGNEVTLFLIENGVLAARSTVASQGLTSLEKVKLLADEFSLDERGIDTTELGTKIEVSNVASIVDAMSQGQKMMWL</sequence>
<dbReference type="InterPro" id="IPR003787">
    <property type="entry name" value="Sulphur_relay_DsrE/F-like"/>
</dbReference>
<dbReference type="EMBL" id="AAXW01000018">
    <property type="protein sequence ID" value="EAZ90962.1"/>
    <property type="molecule type" value="Genomic_DNA"/>
</dbReference>
<evidence type="ECO:0000313" key="1">
    <source>
        <dbReference type="EMBL" id="EAZ90962.1"/>
    </source>
</evidence>
<dbReference type="AlphaFoldDB" id="A3IRG0"/>
<dbReference type="Pfam" id="PF02635">
    <property type="entry name" value="DsrE"/>
    <property type="match status" value="1"/>
</dbReference>
<name>A3IRG0_9CHRO</name>